<dbReference type="Proteomes" id="UP000663887">
    <property type="component" value="Unassembled WGS sequence"/>
</dbReference>
<evidence type="ECO:0000313" key="2">
    <source>
        <dbReference type="EMBL" id="CAF3909836.1"/>
    </source>
</evidence>
<organism evidence="2 3">
    <name type="scientific">Rotaria magnacalcarata</name>
    <dbReference type="NCBI Taxonomy" id="392030"/>
    <lineage>
        <taxon>Eukaryota</taxon>
        <taxon>Metazoa</taxon>
        <taxon>Spiralia</taxon>
        <taxon>Gnathifera</taxon>
        <taxon>Rotifera</taxon>
        <taxon>Eurotatoria</taxon>
        <taxon>Bdelloidea</taxon>
        <taxon>Philodinida</taxon>
        <taxon>Philodinidae</taxon>
        <taxon>Rotaria</taxon>
    </lineage>
</organism>
<evidence type="ECO:0000313" key="1">
    <source>
        <dbReference type="EMBL" id="CAF2144847.1"/>
    </source>
</evidence>
<dbReference type="EMBL" id="CAJOBF010001075">
    <property type="protein sequence ID" value="CAF3909836.1"/>
    <property type="molecule type" value="Genomic_DNA"/>
</dbReference>
<evidence type="ECO:0000313" key="3">
    <source>
        <dbReference type="Proteomes" id="UP000663842"/>
    </source>
</evidence>
<sequence>MAPIKKLFIDNIRILTNNEIIMIGDMVLLESSNKKEESFHMILADANIRFLNNNYLYSFVTETLRMVLLANIDHDCLRKTRNVNCNFNHDCSLSEITDIFKNVWLEWFACHDCKIKNFELYVKDICNLFVFDCKGCITPSIDLKVYNKEQDFRMFTCTKLGETRPLKKSSFLVENILNCPVQDLSNHREISTDVLSESLQKSLITQPGSDSCFYIDHHSLRRWMKFDRNNTNINDVKCIELKDIENKNAPDIKKNTIMYNVKNGDELYAQTWTESYLTSIGSHGVVHSINTGKNGRFIMCNIRNMNTCTTEHTDYFNDSTVFINIKQKEFAVRCNRIPCNKKSWI</sequence>
<accession>A0A819HY68</accession>
<gene>
    <name evidence="2" type="ORF">UXM345_LOCUS11011</name>
    <name evidence="1" type="ORF">XDN619_LOCUS27462</name>
</gene>
<reference evidence="2" key="1">
    <citation type="submission" date="2021-02" db="EMBL/GenBank/DDBJ databases">
        <authorList>
            <person name="Nowell W R."/>
        </authorList>
    </citation>
    <scope>NUCLEOTIDE SEQUENCE</scope>
</reference>
<comment type="caution">
    <text evidence="2">The sequence shown here is derived from an EMBL/GenBank/DDBJ whole genome shotgun (WGS) entry which is preliminary data.</text>
</comment>
<proteinExistence type="predicted"/>
<protein>
    <submittedName>
        <fullName evidence="2">Uncharacterized protein</fullName>
    </submittedName>
</protein>
<dbReference type="EMBL" id="CAJNRG010012961">
    <property type="protein sequence ID" value="CAF2144847.1"/>
    <property type="molecule type" value="Genomic_DNA"/>
</dbReference>
<dbReference type="AlphaFoldDB" id="A0A819HY68"/>
<dbReference type="Proteomes" id="UP000663842">
    <property type="component" value="Unassembled WGS sequence"/>
</dbReference>
<name>A0A819HY68_9BILA</name>